<dbReference type="Proteomes" id="UP000003688">
    <property type="component" value="Unassembled WGS sequence"/>
</dbReference>
<proteinExistence type="predicted"/>
<feature type="signal peptide" evidence="1">
    <location>
        <begin position="1"/>
        <end position="26"/>
    </location>
</feature>
<dbReference type="EMBL" id="ABOX02000006">
    <property type="protein sequence ID" value="EEF62027.1"/>
    <property type="molecule type" value="Genomic_DNA"/>
</dbReference>
<feature type="chain" id="PRO_5002892934" evidence="1">
    <location>
        <begin position="27"/>
        <end position="123"/>
    </location>
</feature>
<name>B9XD81_PEDPL</name>
<dbReference type="AlphaFoldDB" id="B9XD81"/>
<comment type="caution">
    <text evidence="2">The sequence shown here is derived from an EMBL/GenBank/DDBJ whole genome shotgun (WGS) entry which is preliminary data.</text>
</comment>
<accession>B9XD81</accession>
<evidence type="ECO:0000256" key="1">
    <source>
        <dbReference type="SAM" id="SignalP"/>
    </source>
</evidence>
<gene>
    <name evidence="2" type="ORF">Cflav_PD6302</name>
</gene>
<protein>
    <submittedName>
        <fullName evidence="2">Uncharacterized protein</fullName>
    </submittedName>
</protein>
<keyword evidence="1" id="KW-0732">Signal</keyword>
<sequence length="123" mass="13382" precursor="true">MSDVTDMKTKPFLLLTLLASISTAYAQDKVIRPNMIGHPDPTPIPPPANNGLAPVIMGINKGSVPDTVDLNWNSVSGQTYQLQFSSDFTNWLNLGPPVSGDGNLIVATQYTSNPQVFYRVLTY</sequence>
<reference evidence="2 3" key="1">
    <citation type="journal article" date="2011" name="J. Bacteriol.">
        <title>Genome sequence of 'Pedosphaera parvula' Ellin514, an aerobic Verrucomicrobial isolate from pasture soil.</title>
        <authorList>
            <person name="Kant R."/>
            <person name="van Passel M.W."/>
            <person name="Sangwan P."/>
            <person name="Palva A."/>
            <person name="Lucas S."/>
            <person name="Copeland A."/>
            <person name="Lapidus A."/>
            <person name="Glavina Del Rio T."/>
            <person name="Dalin E."/>
            <person name="Tice H."/>
            <person name="Bruce D."/>
            <person name="Goodwin L."/>
            <person name="Pitluck S."/>
            <person name="Chertkov O."/>
            <person name="Larimer F.W."/>
            <person name="Land M.L."/>
            <person name="Hauser L."/>
            <person name="Brettin T.S."/>
            <person name="Detter J.C."/>
            <person name="Han S."/>
            <person name="de Vos W.M."/>
            <person name="Janssen P.H."/>
            <person name="Smidt H."/>
        </authorList>
    </citation>
    <scope>NUCLEOTIDE SEQUENCE [LARGE SCALE GENOMIC DNA]</scope>
    <source>
        <strain evidence="2 3">Ellin514</strain>
    </source>
</reference>
<evidence type="ECO:0000313" key="2">
    <source>
        <dbReference type="EMBL" id="EEF62027.1"/>
    </source>
</evidence>
<keyword evidence="3" id="KW-1185">Reference proteome</keyword>
<organism evidence="2 3">
    <name type="scientific">Pedosphaera parvula (strain Ellin514)</name>
    <dbReference type="NCBI Taxonomy" id="320771"/>
    <lineage>
        <taxon>Bacteria</taxon>
        <taxon>Pseudomonadati</taxon>
        <taxon>Verrucomicrobiota</taxon>
        <taxon>Pedosphaerae</taxon>
        <taxon>Pedosphaerales</taxon>
        <taxon>Pedosphaeraceae</taxon>
        <taxon>Pedosphaera</taxon>
    </lineage>
</organism>
<evidence type="ECO:0000313" key="3">
    <source>
        <dbReference type="Proteomes" id="UP000003688"/>
    </source>
</evidence>